<dbReference type="Pfam" id="PF02781">
    <property type="entry name" value="G6PD_C"/>
    <property type="match status" value="1"/>
</dbReference>
<dbReference type="SUPFAM" id="SSF51735">
    <property type="entry name" value="NAD(P)-binding Rossmann-fold domains"/>
    <property type="match status" value="1"/>
</dbReference>
<keyword evidence="5" id="KW-0119">Carbohydrate metabolism</keyword>
<feature type="domain" description="Glucose-6-phosphate dehydrogenase C-terminal" evidence="7">
    <location>
        <begin position="204"/>
        <end position="468"/>
    </location>
</feature>
<evidence type="ECO:0000256" key="4">
    <source>
        <dbReference type="ARBA" id="ARBA00023002"/>
    </source>
</evidence>
<dbReference type="PRINTS" id="PR00079">
    <property type="entry name" value="G6PDHDRGNASE"/>
</dbReference>
<keyword evidence="9" id="KW-1185">Reference proteome</keyword>
<feature type="domain" description="Glucose-6-phosphate dehydrogenase NAD-binding" evidence="6">
    <location>
        <begin position="44"/>
        <end position="202"/>
    </location>
</feature>
<dbReference type="HAMAP" id="MF_00966">
    <property type="entry name" value="G6PD"/>
    <property type="match status" value="1"/>
</dbReference>
<dbReference type="InterPro" id="IPR001282">
    <property type="entry name" value="G6P_DH"/>
</dbReference>
<evidence type="ECO:0000313" key="9">
    <source>
        <dbReference type="Proteomes" id="UP000006524"/>
    </source>
</evidence>
<dbReference type="GO" id="GO:0006006">
    <property type="term" value="P:glucose metabolic process"/>
    <property type="evidence" value="ECO:0007669"/>
    <property type="project" value="UniProtKB-KW"/>
</dbReference>
<keyword evidence="2" id="KW-0313">Glucose metabolism</keyword>
<keyword evidence="3" id="KW-0521">NADP</keyword>
<sequence length="479" mass="55123">MPLRSYAYPLYFPQYISGYEKVKITTTTQTNMTATEPPISRRIVIFGATGDLCKKKLIPALFELWKKKLLPENILIVGASRRDLPKETWLEKLGNYPQEFTTWLDFVSADLDCQESLNKLHDESADTTYFLSVPPERYENAIINLKEAGFLDDPDHSRVVIEKPFGYDLESARSLQSVVERNLREKQVFRIDHYLGKDTVNNILATRFGNILLEPLWNREYIEEVQIFATETLGCEGRSQYYEGAGVVRDMLQNHMLQVLSLIAMEAPCRMNAVEIRREKTKVLSATRLGKKLVTGQYEGYRDEQGVGPESNTQTFAAGDIYIDNWRWQGVPFYFMTGKKMPYQCVEVVIKLKAPPVGLFEGETPGRIVMRLQPHAHLDIQIDVKSPGMSEEVELATLTHRYPDWLGVDGYEKLLYDALNSDQSHFVHSEEVLESWRIVDDLLCTGDKCPVRTTPYIYHSNSWGPWHKVQQITDWDYPA</sequence>
<evidence type="ECO:0000256" key="5">
    <source>
        <dbReference type="ARBA" id="ARBA00023277"/>
    </source>
</evidence>
<keyword evidence="4" id="KW-0560">Oxidoreductase</keyword>
<dbReference type="InterPro" id="IPR022675">
    <property type="entry name" value="G6P_DH_C"/>
</dbReference>
<dbReference type="InterPro" id="IPR022674">
    <property type="entry name" value="G6P_DH_NAD-bd"/>
</dbReference>
<dbReference type="PANTHER" id="PTHR23429">
    <property type="entry name" value="GLUCOSE-6-PHOSPHATE 1-DEHYDROGENASE G6PD"/>
    <property type="match status" value="1"/>
</dbReference>
<name>E3SJC5_9CAUD</name>
<dbReference type="Gene3D" id="3.40.50.720">
    <property type="entry name" value="NAD(P)-binding Rossmann-like Domain"/>
    <property type="match status" value="1"/>
</dbReference>
<dbReference type="GO" id="GO:0009051">
    <property type="term" value="P:pentose-phosphate shunt, oxidative branch"/>
    <property type="evidence" value="ECO:0007669"/>
    <property type="project" value="TreeGrafter"/>
</dbReference>
<organism evidence="8 9">
    <name type="scientific">Synechococcus phage S-SM2</name>
    <dbReference type="NCBI Taxonomy" id="444860"/>
    <lineage>
        <taxon>Viruses</taxon>
        <taxon>Duplodnaviria</taxon>
        <taxon>Heunggongvirae</taxon>
        <taxon>Uroviricota</taxon>
        <taxon>Caudoviricetes</taxon>
        <taxon>Pantevenvirales</taxon>
        <taxon>Kyanoviridae</taxon>
        <taxon>Nilusvirus</taxon>
        <taxon>Nilusvirus ssm2</taxon>
    </lineage>
</organism>
<dbReference type="GeneID" id="10326863"/>
<dbReference type="Pfam" id="PF00479">
    <property type="entry name" value="G6PD_N"/>
    <property type="match status" value="1"/>
</dbReference>
<dbReference type="RefSeq" id="YP_004322387.1">
    <property type="nucleotide sequence ID" value="NC_015279.1"/>
</dbReference>
<accession>E3SJC5</accession>
<dbReference type="GO" id="GO:0004345">
    <property type="term" value="F:glucose-6-phosphate dehydrogenase activity"/>
    <property type="evidence" value="ECO:0007669"/>
    <property type="project" value="InterPro"/>
</dbReference>
<dbReference type="PIRSF" id="PIRSF000110">
    <property type="entry name" value="G6PD"/>
    <property type="match status" value="1"/>
</dbReference>
<dbReference type="Proteomes" id="UP000006524">
    <property type="component" value="Segment"/>
</dbReference>
<dbReference type="InterPro" id="IPR036291">
    <property type="entry name" value="NAD(P)-bd_dom_sf"/>
</dbReference>
<dbReference type="SUPFAM" id="SSF55347">
    <property type="entry name" value="Glyceraldehyde-3-phosphate dehydrogenase-like, C-terminal domain"/>
    <property type="match status" value="1"/>
</dbReference>
<evidence type="ECO:0000256" key="1">
    <source>
        <dbReference type="ARBA" id="ARBA00004937"/>
    </source>
</evidence>
<evidence type="ECO:0000259" key="7">
    <source>
        <dbReference type="Pfam" id="PF02781"/>
    </source>
</evidence>
<evidence type="ECO:0000256" key="2">
    <source>
        <dbReference type="ARBA" id="ARBA00022526"/>
    </source>
</evidence>
<proteinExistence type="inferred from homology"/>
<protein>
    <submittedName>
        <fullName evidence="8">Glucose-6-phosphate dehydrogenase</fullName>
    </submittedName>
</protein>
<dbReference type="OrthoDB" id="2604at10239"/>
<gene>
    <name evidence="8" type="primary">zwf</name>
    <name evidence="8" type="ORF">SSM2_240</name>
</gene>
<evidence type="ECO:0000256" key="3">
    <source>
        <dbReference type="ARBA" id="ARBA00022857"/>
    </source>
</evidence>
<evidence type="ECO:0000259" key="6">
    <source>
        <dbReference type="Pfam" id="PF00479"/>
    </source>
</evidence>
<dbReference type="EMBL" id="GU071095">
    <property type="protein sequence ID" value="ADO97573.1"/>
    <property type="molecule type" value="Genomic_DNA"/>
</dbReference>
<dbReference type="NCBIfam" id="TIGR00871">
    <property type="entry name" value="zwf"/>
    <property type="match status" value="1"/>
</dbReference>
<dbReference type="GO" id="GO:0050661">
    <property type="term" value="F:NADP binding"/>
    <property type="evidence" value="ECO:0007669"/>
    <property type="project" value="InterPro"/>
</dbReference>
<comment type="pathway">
    <text evidence="1">Carbohydrate degradation; pentose phosphate pathway; D-ribulose 5-phosphate from D-glucose 6-phosphate (oxidative stage): step 1/3.</text>
</comment>
<dbReference type="Gene3D" id="3.30.360.10">
    <property type="entry name" value="Dihydrodipicolinate Reductase, domain 2"/>
    <property type="match status" value="1"/>
</dbReference>
<dbReference type="PANTHER" id="PTHR23429:SF0">
    <property type="entry name" value="GLUCOSE-6-PHOSPHATE 1-DEHYDROGENASE"/>
    <property type="match status" value="1"/>
</dbReference>
<reference evidence="8 9" key="1">
    <citation type="journal article" date="2010" name="Environ. Microbiol.">
        <title>Genomic analysis of oceanic cyanobacterial myoviruses compared with T4-like myoviruses from diverse hosts and environments.</title>
        <authorList>
            <person name="Sullivan M.B."/>
            <person name="Huang K.H."/>
            <person name="Ignacio-Espinoza J.C."/>
            <person name="Berlin A.M."/>
            <person name="Kelly L."/>
            <person name="Weigele P.R."/>
            <person name="DeFrancesco A.S."/>
            <person name="Kern S.E."/>
            <person name="Thompson L.R."/>
            <person name="Young S."/>
            <person name="Yandava C."/>
            <person name="Fu R."/>
            <person name="Krastins B."/>
            <person name="Chase M."/>
            <person name="Sarracino D."/>
            <person name="Osburne M.S."/>
            <person name="Henn M.R."/>
            <person name="Chisholm S.W."/>
        </authorList>
    </citation>
    <scope>NUCLEOTIDE SEQUENCE [LARGE SCALE GENOMIC DNA]</scope>
    <source>
        <strain evidence="8">8017-1</strain>
    </source>
</reference>
<evidence type="ECO:0000313" key="8">
    <source>
        <dbReference type="EMBL" id="ADO97573.1"/>
    </source>
</evidence>
<dbReference type="KEGG" id="vg:10326863"/>